<accession>A0A917APH9</accession>
<dbReference type="CDD" id="cd06170">
    <property type="entry name" value="LuxR_C_like"/>
    <property type="match status" value="1"/>
</dbReference>
<dbReference type="GO" id="GO:0003677">
    <property type="term" value="F:DNA binding"/>
    <property type="evidence" value="ECO:0007669"/>
    <property type="project" value="UniProtKB-KW"/>
</dbReference>
<protein>
    <recommendedName>
        <fullName evidence="4">HTH luxR-type domain-containing protein</fullName>
    </recommendedName>
</protein>
<reference evidence="5" key="2">
    <citation type="submission" date="2020-09" db="EMBL/GenBank/DDBJ databases">
        <authorList>
            <person name="Sun Q."/>
            <person name="Zhou Y."/>
        </authorList>
    </citation>
    <scope>NUCLEOTIDE SEQUENCE</scope>
    <source>
        <strain evidence="5">CGMCC 1.12698</strain>
    </source>
</reference>
<dbReference type="Pfam" id="PF00196">
    <property type="entry name" value="GerE"/>
    <property type="match status" value="1"/>
</dbReference>
<dbReference type="Gene3D" id="1.10.10.10">
    <property type="entry name" value="Winged helix-like DNA-binding domain superfamily/Winged helix DNA-binding domain"/>
    <property type="match status" value="1"/>
</dbReference>
<keyword evidence="1" id="KW-0805">Transcription regulation</keyword>
<evidence type="ECO:0000313" key="6">
    <source>
        <dbReference type="Proteomes" id="UP000605259"/>
    </source>
</evidence>
<dbReference type="SMART" id="SM00421">
    <property type="entry name" value="HTH_LUXR"/>
    <property type="match status" value="1"/>
</dbReference>
<dbReference type="InterPro" id="IPR000792">
    <property type="entry name" value="Tscrpt_reg_LuxR_C"/>
</dbReference>
<dbReference type="PRINTS" id="PR00038">
    <property type="entry name" value="HTHLUXR"/>
</dbReference>
<dbReference type="SUPFAM" id="SSF55781">
    <property type="entry name" value="GAF domain-like"/>
    <property type="match status" value="1"/>
</dbReference>
<dbReference type="PROSITE" id="PS50043">
    <property type="entry name" value="HTH_LUXR_2"/>
    <property type="match status" value="1"/>
</dbReference>
<dbReference type="EMBL" id="BMFK01000001">
    <property type="protein sequence ID" value="GGE61514.1"/>
    <property type="molecule type" value="Genomic_DNA"/>
</dbReference>
<evidence type="ECO:0000256" key="2">
    <source>
        <dbReference type="ARBA" id="ARBA00023125"/>
    </source>
</evidence>
<feature type="domain" description="HTH luxR-type" evidence="4">
    <location>
        <begin position="311"/>
        <end position="376"/>
    </location>
</feature>
<dbReference type="InterPro" id="IPR029016">
    <property type="entry name" value="GAF-like_dom_sf"/>
</dbReference>
<keyword evidence="3" id="KW-0804">Transcription</keyword>
<dbReference type="InterPro" id="IPR016032">
    <property type="entry name" value="Sig_transdc_resp-reg_C-effctor"/>
</dbReference>
<dbReference type="AlphaFoldDB" id="A0A917APH9"/>
<dbReference type="PANTHER" id="PTHR44688">
    <property type="entry name" value="DNA-BINDING TRANSCRIPTIONAL ACTIVATOR DEVR_DOSR"/>
    <property type="match status" value="1"/>
</dbReference>
<dbReference type="InterPro" id="IPR003018">
    <property type="entry name" value="GAF"/>
</dbReference>
<evidence type="ECO:0000259" key="4">
    <source>
        <dbReference type="PROSITE" id="PS50043"/>
    </source>
</evidence>
<dbReference type="PROSITE" id="PS00622">
    <property type="entry name" value="HTH_LUXR_1"/>
    <property type="match status" value="1"/>
</dbReference>
<dbReference type="PANTHER" id="PTHR44688:SF16">
    <property type="entry name" value="DNA-BINDING TRANSCRIPTIONAL ACTIVATOR DEVR_DOSR"/>
    <property type="match status" value="1"/>
</dbReference>
<reference evidence="5" key="1">
    <citation type="journal article" date="2014" name="Int. J. Syst. Evol. Microbiol.">
        <title>Complete genome sequence of Corynebacterium casei LMG S-19264T (=DSM 44701T), isolated from a smear-ripened cheese.</title>
        <authorList>
            <consortium name="US DOE Joint Genome Institute (JGI-PGF)"/>
            <person name="Walter F."/>
            <person name="Albersmeier A."/>
            <person name="Kalinowski J."/>
            <person name="Ruckert C."/>
        </authorList>
    </citation>
    <scope>NUCLEOTIDE SEQUENCE</scope>
    <source>
        <strain evidence="5">CGMCC 1.12698</strain>
    </source>
</reference>
<keyword evidence="6" id="KW-1185">Reference proteome</keyword>
<sequence length="379" mass="44728">MTYVFHPKEEIKFQEFVLFHKTHYKQIEVNINIYLTLEPSIPESVRKNTEMLLQSFLSLLVNSNIEDIDEDYASHLQKWYQSQLSNVNQKSYNLFQLVYQKSLMALMIQLKYKNKIPMLIFLLSVLTYILHINNDWVNEDVTKNNQHKLHESSQLKRLQSMEKLNKLLIRSSGVRDLAYILKKCQEYFNYKRCIFYAYAPWSDQFYGVIGEELLKIQSMKGQVTEEYKIFNREKPIYLKNPKNYVKDENIELFNLSSVVFIPITYQNQLFGWVTFDQLGKEFNCSKDDLELLEQVGKHLGLFLSREGAEVVKTSDIHLTEREYSILGLLAEGYDNKKIGALLFISEHTVREYVSRLMTKLKAKNRTQVVAFAFRLGLLN</sequence>
<evidence type="ECO:0000313" key="5">
    <source>
        <dbReference type="EMBL" id="GGE61514.1"/>
    </source>
</evidence>
<name>A0A917APH9_9BACI</name>
<proteinExistence type="predicted"/>
<dbReference type="Pfam" id="PF01590">
    <property type="entry name" value="GAF"/>
    <property type="match status" value="1"/>
</dbReference>
<comment type="caution">
    <text evidence="5">The sequence shown here is derived from an EMBL/GenBank/DDBJ whole genome shotgun (WGS) entry which is preliminary data.</text>
</comment>
<dbReference type="SUPFAM" id="SSF46894">
    <property type="entry name" value="C-terminal effector domain of the bipartite response regulators"/>
    <property type="match status" value="1"/>
</dbReference>
<dbReference type="RefSeq" id="WP_188387296.1">
    <property type="nucleotide sequence ID" value="NZ_BMFK01000001.1"/>
</dbReference>
<dbReference type="Proteomes" id="UP000605259">
    <property type="component" value="Unassembled WGS sequence"/>
</dbReference>
<evidence type="ECO:0000256" key="3">
    <source>
        <dbReference type="ARBA" id="ARBA00023163"/>
    </source>
</evidence>
<dbReference type="InterPro" id="IPR036388">
    <property type="entry name" value="WH-like_DNA-bd_sf"/>
</dbReference>
<gene>
    <name evidence="5" type="ORF">GCM10007140_09790</name>
</gene>
<dbReference type="Gene3D" id="3.30.450.40">
    <property type="match status" value="1"/>
</dbReference>
<keyword evidence="2" id="KW-0238">DNA-binding</keyword>
<dbReference type="GO" id="GO:0045892">
    <property type="term" value="P:negative regulation of DNA-templated transcription"/>
    <property type="evidence" value="ECO:0007669"/>
    <property type="project" value="UniProtKB-ARBA"/>
</dbReference>
<organism evidence="5 6">
    <name type="scientific">Priestia taiwanensis</name>
    <dbReference type="NCBI Taxonomy" id="1347902"/>
    <lineage>
        <taxon>Bacteria</taxon>
        <taxon>Bacillati</taxon>
        <taxon>Bacillota</taxon>
        <taxon>Bacilli</taxon>
        <taxon>Bacillales</taxon>
        <taxon>Bacillaceae</taxon>
        <taxon>Priestia</taxon>
    </lineage>
</organism>
<evidence type="ECO:0000256" key="1">
    <source>
        <dbReference type="ARBA" id="ARBA00023015"/>
    </source>
</evidence>